<gene>
    <name evidence="1" type="ORF">SDC9_80231</name>
</gene>
<dbReference type="AntiFam" id="ANF00142">
    <property type="entry name" value="Shadow ORF (opposite yadG)"/>
</dbReference>
<evidence type="ECO:0000313" key="1">
    <source>
        <dbReference type="EMBL" id="MPM33654.1"/>
    </source>
</evidence>
<dbReference type="AntiFam" id="ANF00159">
    <property type="entry name" value="Shadow ORF (opposite uvrA)"/>
</dbReference>
<comment type="caution">
    <text evidence="1">The sequence shown here is derived from an EMBL/GenBank/DDBJ whole genome shotgun (WGS) entry which is preliminary data.</text>
</comment>
<reference evidence="1" key="1">
    <citation type="submission" date="2019-08" db="EMBL/GenBank/DDBJ databases">
        <authorList>
            <person name="Kucharzyk K."/>
            <person name="Murdoch R.W."/>
            <person name="Higgins S."/>
            <person name="Loffler F."/>
        </authorList>
    </citation>
    <scope>NUCLEOTIDE SEQUENCE</scope>
</reference>
<sequence length="108" mass="12391">MQHGGVATQQQRLARLRRCIDHGGIAGRKQLCQLFAQFLAQLVVQVHQRLVKQHQRRILGQRTGQRHALLLATRQLGGQAIKKHVDMQPLGQLFHPRIDVLVPLQFER</sequence>
<protein>
    <submittedName>
        <fullName evidence="1">Uncharacterized protein</fullName>
    </submittedName>
</protein>
<dbReference type="EMBL" id="VSSQ01006721">
    <property type="protein sequence ID" value="MPM33654.1"/>
    <property type="molecule type" value="Genomic_DNA"/>
</dbReference>
<proteinExistence type="predicted"/>
<dbReference type="AntiFam" id="ANF00095">
    <property type="entry name" value="Shadow ORF (opposite ABC transporters)"/>
</dbReference>
<organism evidence="1">
    <name type="scientific">bioreactor metagenome</name>
    <dbReference type="NCBI Taxonomy" id="1076179"/>
    <lineage>
        <taxon>unclassified sequences</taxon>
        <taxon>metagenomes</taxon>
        <taxon>ecological metagenomes</taxon>
    </lineage>
</organism>
<dbReference type="AlphaFoldDB" id="A0A644Z6D6"/>
<name>A0A644Z6D6_9ZZZZ</name>
<accession>A0A644Z6D6</accession>